<dbReference type="Proteomes" id="UP000654075">
    <property type="component" value="Unassembled WGS sequence"/>
</dbReference>
<reference evidence="1" key="1">
    <citation type="submission" date="2021-02" db="EMBL/GenBank/DDBJ databases">
        <authorList>
            <person name="Dougan E. K."/>
            <person name="Rhodes N."/>
            <person name="Thang M."/>
            <person name="Chan C."/>
        </authorList>
    </citation>
    <scope>NUCLEOTIDE SEQUENCE</scope>
</reference>
<evidence type="ECO:0000313" key="1">
    <source>
        <dbReference type="EMBL" id="CAE8625671.1"/>
    </source>
</evidence>
<sequence length="115" mass="12434">MVASLGTAGFLNYGHFCLFNSLNARCCSHNLHTGLSQMRGLFCVAAGQRMRQQKHFAASIAAFMLATRELVLKLLAQIVAQASTPQFPRATCTMQNCIANSATPTCHSHIAQLHG</sequence>
<dbReference type="AlphaFoldDB" id="A0A813GL18"/>
<proteinExistence type="predicted"/>
<keyword evidence="2" id="KW-1185">Reference proteome</keyword>
<dbReference type="EMBL" id="CAJNNV010028763">
    <property type="protein sequence ID" value="CAE8625671.1"/>
    <property type="molecule type" value="Genomic_DNA"/>
</dbReference>
<gene>
    <name evidence="1" type="ORF">PGLA1383_LOCUS42653</name>
</gene>
<accession>A0A813GL18</accession>
<protein>
    <submittedName>
        <fullName evidence="1">Uncharacterized protein</fullName>
    </submittedName>
</protein>
<name>A0A813GL18_POLGL</name>
<organism evidence="1 2">
    <name type="scientific">Polarella glacialis</name>
    <name type="common">Dinoflagellate</name>
    <dbReference type="NCBI Taxonomy" id="89957"/>
    <lineage>
        <taxon>Eukaryota</taxon>
        <taxon>Sar</taxon>
        <taxon>Alveolata</taxon>
        <taxon>Dinophyceae</taxon>
        <taxon>Suessiales</taxon>
        <taxon>Suessiaceae</taxon>
        <taxon>Polarella</taxon>
    </lineage>
</organism>
<comment type="caution">
    <text evidence="1">The sequence shown here is derived from an EMBL/GenBank/DDBJ whole genome shotgun (WGS) entry which is preliminary data.</text>
</comment>
<evidence type="ECO:0000313" key="2">
    <source>
        <dbReference type="Proteomes" id="UP000654075"/>
    </source>
</evidence>